<dbReference type="Proteomes" id="UP000688137">
    <property type="component" value="Unassembled WGS sequence"/>
</dbReference>
<protein>
    <submittedName>
        <fullName evidence="1">Uncharacterized protein</fullName>
    </submittedName>
</protein>
<evidence type="ECO:0000313" key="2">
    <source>
        <dbReference type="Proteomes" id="UP000688137"/>
    </source>
</evidence>
<organism evidence="1 2">
    <name type="scientific">Paramecium primaurelia</name>
    <dbReference type="NCBI Taxonomy" id="5886"/>
    <lineage>
        <taxon>Eukaryota</taxon>
        <taxon>Sar</taxon>
        <taxon>Alveolata</taxon>
        <taxon>Ciliophora</taxon>
        <taxon>Intramacronucleata</taxon>
        <taxon>Oligohymenophorea</taxon>
        <taxon>Peniculida</taxon>
        <taxon>Parameciidae</taxon>
        <taxon>Paramecium</taxon>
    </lineage>
</organism>
<comment type="caution">
    <text evidence="1">The sequence shown here is derived from an EMBL/GenBank/DDBJ whole genome shotgun (WGS) entry which is preliminary data.</text>
</comment>
<keyword evidence="2" id="KW-1185">Reference proteome</keyword>
<reference evidence="1" key="1">
    <citation type="submission" date="2021-01" db="EMBL/GenBank/DDBJ databases">
        <authorList>
            <consortium name="Genoscope - CEA"/>
            <person name="William W."/>
        </authorList>
    </citation>
    <scope>NUCLEOTIDE SEQUENCE</scope>
</reference>
<accession>A0A8S1MEL3</accession>
<evidence type="ECO:0000313" key="1">
    <source>
        <dbReference type="EMBL" id="CAD8073754.1"/>
    </source>
</evidence>
<dbReference type="OMA" id="CADDFTN"/>
<sequence>MIQFNSSTLIGPGPKSIFMQPLESYQNHDIDDTQCADDFTNQYLSQTNNSLQETPQNKIEGGKKKIEGKKKVKFNLNIVHCQFNQKEPAIAIGKLVQKLINQKPYLDWVNPQMQKIQ</sequence>
<proteinExistence type="predicted"/>
<name>A0A8S1MEL3_PARPR</name>
<gene>
    <name evidence="1" type="ORF">PPRIM_AZ9-3.1.T0510224</name>
</gene>
<dbReference type="EMBL" id="CAJJDM010000051">
    <property type="protein sequence ID" value="CAD8073754.1"/>
    <property type="molecule type" value="Genomic_DNA"/>
</dbReference>
<dbReference type="AlphaFoldDB" id="A0A8S1MEL3"/>